<dbReference type="Gene3D" id="3.40.50.12780">
    <property type="entry name" value="N-terminal domain of ligase-like"/>
    <property type="match status" value="1"/>
</dbReference>
<dbReference type="SUPFAM" id="SSF56801">
    <property type="entry name" value="Acetyl-CoA synthetase-like"/>
    <property type="match status" value="1"/>
</dbReference>
<name>A0A558AJH1_9PSEU</name>
<dbReference type="InterPro" id="IPR025110">
    <property type="entry name" value="AMP-bd_C"/>
</dbReference>
<proteinExistence type="inferred from homology"/>
<feature type="domain" description="AMP-binding enzyme C-terminal" evidence="4">
    <location>
        <begin position="405"/>
        <end position="480"/>
    </location>
</feature>
<dbReference type="InterPro" id="IPR042099">
    <property type="entry name" value="ANL_N_sf"/>
</dbReference>
<comment type="caution">
    <text evidence="5">The sequence shown here is derived from an EMBL/GenBank/DDBJ whole genome shotgun (WGS) entry which is preliminary data.</text>
</comment>
<accession>A0A558AJH1</accession>
<dbReference type="PROSITE" id="PS00455">
    <property type="entry name" value="AMP_BINDING"/>
    <property type="match status" value="1"/>
</dbReference>
<dbReference type="PANTHER" id="PTHR43201:SF5">
    <property type="entry name" value="MEDIUM-CHAIN ACYL-COA LIGASE ACSF2, MITOCHONDRIAL"/>
    <property type="match status" value="1"/>
</dbReference>
<feature type="domain" description="AMP-dependent synthetase/ligase" evidence="3">
    <location>
        <begin position="9"/>
        <end position="357"/>
    </location>
</feature>
<reference evidence="5 6" key="2">
    <citation type="submission" date="2019-08" db="EMBL/GenBank/DDBJ databases">
        <title>Amycolatopsis acidicola sp. nov., isolated from peat swamp forest soil.</title>
        <authorList>
            <person name="Srisuk N."/>
        </authorList>
    </citation>
    <scope>NUCLEOTIDE SEQUENCE [LARGE SCALE GENOMIC DNA]</scope>
    <source>
        <strain evidence="5 6">TBRC 6029</strain>
    </source>
</reference>
<dbReference type="Pfam" id="PF13193">
    <property type="entry name" value="AMP-binding_C"/>
    <property type="match status" value="1"/>
</dbReference>
<evidence type="ECO:0000256" key="2">
    <source>
        <dbReference type="ARBA" id="ARBA00022598"/>
    </source>
</evidence>
<dbReference type="Pfam" id="PF00501">
    <property type="entry name" value="AMP-binding"/>
    <property type="match status" value="1"/>
</dbReference>
<dbReference type="InterPro" id="IPR000873">
    <property type="entry name" value="AMP-dep_synth/lig_dom"/>
</dbReference>
<dbReference type="Gene3D" id="3.30.300.30">
    <property type="match status" value="1"/>
</dbReference>
<comment type="similarity">
    <text evidence="1">Belongs to the ATP-dependent AMP-binding enzyme family.</text>
</comment>
<dbReference type="InterPro" id="IPR020845">
    <property type="entry name" value="AMP-binding_CS"/>
</dbReference>
<dbReference type="GO" id="GO:0031956">
    <property type="term" value="F:medium-chain fatty acid-CoA ligase activity"/>
    <property type="evidence" value="ECO:0007669"/>
    <property type="project" value="TreeGrafter"/>
</dbReference>
<sequence length="488" mass="51327">MRNIADLLAAAAERLPDATALIDITAGVSLTWPELDAAVNGQAKALIGQGVQPGDRVVLRLPTSAEFVIALFAVARAGAIAVPVSPLSPRPELTSVAERSEARLVLSRDAEEGQPVATEPGEPLSSVGGDEDIAVVSFTSGTTGPVRGVMLSHRALLANVEQMAVVPDALREQDRVFLSIPLCHIYGLGPGLLQSTYAGATVVLAERFEVAEALEICAKHRITVFGGVPAMYTDLADQPAEELSAALATIRLLNSGAAPLHPKVLATIREKTGLGVFEGYGLTEAAPVVTTTLVTGYAKPGSVGRPLPGIELRLVGSDGGVVPIPLDPDDLDDTFDEDMAATGLVAIRGRNLFSGYWPDGTGGPDEDGWFRTGDVGYLDTDGDLHLVDRANDLIIVNGFNVFPHEVETVITEMPEVAEAAVIGMIDERSGEAVRAVVVPTSGAALSQQQVVDYCAERLAGYKVPRTVEFADSLPHSPVGKVMRLRLRS</sequence>
<evidence type="ECO:0000259" key="4">
    <source>
        <dbReference type="Pfam" id="PF13193"/>
    </source>
</evidence>
<dbReference type="AlphaFoldDB" id="A0A558AJH1"/>
<reference evidence="5 6" key="1">
    <citation type="submission" date="2019-07" db="EMBL/GenBank/DDBJ databases">
        <authorList>
            <person name="Duangmal K."/>
            <person name="Teo W.F.A."/>
        </authorList>
    </citation>
    <scope>NUCLEOTIDE SEQUENCE [LARGE SCALE GENOMIC DNA]</scope>
    <source>
        <strain evidence="5 6">TBRC 6029</strain>
    </source>
</reference>
<keyword evidence="6" id="KW-1185">Reference proteome</keyword>
<evidence type="ECO:0000256" key="1">
    <source>
        <dbReference type="ARBA" id="ARBA00006432"/>
    </source>
</evidence>
<dbReference type="Proteomes" id="UP000320011">
    <property type="component" value="Unassembled WGS sequence"/>
</dbReference>
<dbReference type="OrthoDB" id="9803968at2"/>
<evidence type="ECO:0000313" key="6">
    <source>
        <dbReference type="Proteomes" id="UP000320011"/>
    </source>
</evidence>
<organism evidence="5 6">
    <name type="scientific">Amycolatopsis rhizosphaerae</name>
    <dbReference type="NCBI Taxonomy" id="2053003"/>
    <lineage>
        <taxon>Bacteria</taxon>
        <taxon>Bacillati</taxon>
        <taxon>Actinomycetota</taxon>
        <taxon>Actinomycetes</taxon>
        <taxon>Pseudonocardiales</taxon>
        <taxon>Pseudonocardiaceae</taxon>
        <taxon>Amycolatopsis</taxon>
    </lineage>
</organism>
<dbReference type="PANTHER" id="PTHR43201">
    <property type="entry name" value="ACYL-COA SYNTHETASE"/>
    <property type="match status" value="1"/>
</dbReference>
<gene>
    <name evidence="5" type="ORF">FNH05_32565</name>
</gene>
<evidence type="ECO:0000259" key="3">
    <source>
        <dbReference type="Pfam" id="PF00501"/>
    </source>
</evidence>
<dbReference type="EMBL" id="VJWX01000540">
    <property type="protein sequence ID" value="TVT24399.1"/>
    <property type="molecule type" value="Genomic_DNA"/>
</dbReference>
<evidence type="ECO:0000313" key="5">
    <source>
        <dbReference type="EMBL" id="TVT24399.1"/>
    </source>
</evidence>
<dbReference type="InterPro" id="IPR045851">
    <property type="entry name" value="AMP-bd_C_sf"/>
</dbReference>
<protein>
    <submittedName>
        <fullName evidence="5">Long-chain fatty acid--CoA ligase</fullName>
    </submittedName>
</protein>
<dbReference type="GO" id="GO:0006631">
    <property type="term" value="P:fatty acid metabolic process"/>
    <property type="evidence" value="ECO:0007669"/>
    <property type="project" value="TreeGrafter"/>
</dbReference>
<keyword evidence="2 5" id="KW-0436">Ligase</keyword>